<evidence type="ECO:0000256" key="1">
    <source>
        <dbReference type="SAM" id="MobiDB-lite"/>
    </source>
</evidence>
<organism evidence="2 3">
    <name type="scientific">Trichinella patagoniensis</name>
    <dbReference type="NCBI Taxonomy" id="990121"/>
    <lineage>
        <taxon>Eukaryota</taxon>
        <taxon>Metazoa</taxon>
        <taxon>Ecdysozoa</taxon>
        <taxon>Nematoda</taxon>
        <taxon>Enoplea</taxon>
        <taxon>Dorylaimia</taxon>
        <taxon>Trichinellida</taxon>
        <taxon>Trichinellidae</taxon>
        <taxon>Trichinella</taxon>
    </lineage>
</organism>
<comment type="caution">
    <text evidence="2">The sequence shown here is derived from an EMBL/GenBank/DDBJ whole genome shotgun (WGS) entry which is preliminary data.</text>
</comment>
<sequence length="60" mass="6703">MGPPVGDGPLGQRIKAAAQQAADFGEDHPVSCVLGECRERERWLTWRRTIRAETNPEDVE</sequence>
<evidence type="ECO:0000313" key="2">
    <source>
        <dbReference type="EMBL" id="KRY04379.1"/>
    </source>
</evidence>
<dbReference type="EMBL" id="JYDQ01001991">
    <property type="protein sequence ID" value="KRY04379.1"/>
    <property type="molecule type" value="Genomic_DNA"/>
</dbReference>
<protein>
    <submittedName>
        <fullName evidence="2">Uncharacterized protein</fullName>
    </submittedName>
</protein>
<accession>A0A0V0YW91</accession>
<dbReference type="AlphaFoldDB" id="A0A0V0YW91"/>
<feature type="region of interest" description="Disordered" evidence="1">
    <location>
        <begin position="1"/>
        <end position="22"/>
    </location>
</feature>
<name>A0A0V0YW91_9BILA</name>
<reference evidence="2 3" key="1">
    <citation type="submission" date="2015-01" db="EMBL/GenBank/DDBJ databases">
        <title>Evolution of Trichinella species and genotypes.</title>
        <authorList>
            <person name="Korhonen P.K."/>
            <person name="Edoardo P."/>
            <person name="Giuseppe L.R."/>
            <person name="Gasser R.B."/>
        </authorList>
    </citation>
    <scope>NUCLEOTIDE SEQUENCE [LARGE SCALE GENOMIC DNA]</scope>
    <source>
        <strain evidence="2">ISS2496</strain>
    </source>
</reference>
<dbReference type="Proteomes" id="UP000054783">
    <property type="component" value="Unassembled WGS sequence"/>
</dbReference>
<evidence type="ECO:0000313" key="3">
    <source>
        <dbReference type="Proteomes" id="UP000054783"/>
    </source>
</evidence>
<keyword evidence="3" id="KW-1185">Reference proteome</keyword>
<proteinExistence type="predicted"/>
<gene>
    <name evidence="2" type="ORF">T12_13648</name>
</gene>